<evidence type="ECO:0000313" key="3">
    <source>
        <dbReference type="Proteomes" id="UP000008142"/>
    </source>
</evidence>
<feature type="compositionally biased region" description="Low complexity" evidence="1">
    <location>
        <begin position="238"/>
        <end position="252"/>
    </location>
</feature>
<feature type="region of interest" description="Disordered" evidence="1">
    <location>
        <begin position="373"/>
        <end position="402"/>
    </location>
</feature>
<protein>
    <submittedName>
        <fullName evidence="2">Uncharacterized protein</fullName>
    </submittedName>
</protein>
<reference evidence="3" key="1">
    <citation type="submission" date="2008-07" db="EMBL/GenBank/DDBJ databases">
        <title>Annotation of Ajellomyces capsulatus strain H88.</title>
        <authorList>
            <person name="Champion M."/>
            <person name="Cuomo C."/>
            <person name="Ma L.-J."/>
            <person name="Henn M.R."/>
            <person name="Sil A."/>
            <person name="Goldman B."/>
            <person name="Young S.K."/>
            <person name="Kodira C.D."/>
            <person name="Zeng Q."/>
            <person name="Koehrsen M."/>
            <person name="Alvarado L."/>
            <person name="Berlin A."/>
            <person name="Borenstein D."/>
            <person name="Chen Z."/>
            <person name="Engels R."/>
            <person name="Freedman E."/>
            <person name="Gellesch M."/>
            <person name="Goldberg J."/>
            <person name="Griggs A."/>
            <person name="Gujja S."/>
            <person name="Heiman D."/>
            <person name="Hepburn T."/>
            <person name="Howarth C."/>
            <person name="Jen D."/>
            <person name="Larson L."/>
            <person name="Lewis B."/>
            <person name="Mehta T."/>
            <person name="Park D."/>
            <person name="Pearson M."/>
            <person name="Roberts A."/>
            <person name="Saif S."/>
            <person name="Shea T."/>
            <person name="Shenoy N."/>
            <person name="Sisk P."/>
            <person name="Stolte C."/>
            <person name="Sykes S."/>
            <person name="Walk T."/>
            <person name="White J."/>
            <person name="Yandava C."/>
            <person name="Klein B."/>
            <person name="McEwen J.G."/>
            <person name="Puccia R."/>
            <person name="Goldman G.H."/>
            <person name="Felipe M.S."/>
            <person name="Nino-Vega G."/>
            <person name="San-Blas G."/>
            <person name="Taylor J."/>
            <person name="Mendoza L."/>
            <person name="Galagan J."/>
            <person name="Nusbaum C."/>
            <person name="Birren B."/>
        </authorList>
    </citation>
    <scope>NUCLEOTIDE SEQUENCE [LARGE SCALE GENOMIC DNA]</scope>
    <source>
        <strain evidence="3">H88</strain>
    </source>
</reference>
<feature type="compositionally biased region" description="Basic and acidic residues" evidence="1">
    <location>
        <begin position="270"/>
        <end position="280"/>
    </location>
</feature>
<proteinExistence type="predicted"/>
<dbReference type="OrthoDB" id="4188333at2759"/>
<dbReference type="Proteomes" id="UP000008142">
    <property type="component" value="Unassembled WGS sequence"/>
</dbReference>
<dbReference type="HOGENOM" id="CLU_355991_0_0_1"/>
<feature type="region of interest" description="Disordered" evidence="1">
    <location>
        <begin position="527"/>
        <end position="569"/>
    </location>
</feature>
<dbReference type="STRING" id="544711.F0UH58"/>
<feature type="region of interest" description="Disordered" evidence="1">
    <location>
        <begin position="190"/>
        <end position="359"/>
    </location>
</feature>
<sequence>MHRMKSLVHREPREPRKSGSSIERERSTRKSNAVLAGQGSHLADLRSDWESEKVQPRYPDEEAAFSSRSSSPELRHRRIDSGVAGLESSQQKNKESANGRPTDSTATASTREQNVPMHDGNQRNQGRFPVSMRSGDVSFGQRQQSGQRKVGEAAAFAAATAYFHRRPNEPVEVMRSGEAIHRLHKSKEPLPMSAWGKGRECRPLAHDPLAGVPRRDSSTLGSFESPVPTPSTERKSALQRAAQTEPAAADTALIEKSGYRPEGYTGMTQEPDRREYEGQYEKPFSPDAPMDEKGYDKPVSGDPEKALETPMQEKQNERLSNDGQGLRQEDPTAQFPRLTHVTTSEHEPEEIAAREEATRRAVVEEAAARRKAAEEVAAREAVSREAATKENIARETAQGEVSAMEDAIREAYADENVARESAVAEISTLEEETRQAMARETAAREAAIASIQSVEIATREAIEREALVKQKAAEEIATREAVTSEAVASEVAAREAANWETAIKQANTREVAAEEVAAREAALREVAAEETTAMQAEGRASMPQEPGSRGIHVDETGPGSVATGGAFAEEPRKEQIVTCGAAPCAQPAGIGVSSAPTAQPVTQTSHAEQDPGAHAQEQRPDGVEPEGRGSFKEEKELRKQISKEEKAIRKERDKMERKLGRERAKKEKTRQAQLKKEERANKQRQKSQKKQEKEAKRQEEMRNRSATADEGHRENRLLAKVKSSYLYFETCGIGKRSRRVLNTGNYAAYSTSPIRVFSVQPGSWLGCARWEAKHAARTPLPPFQTAAY</sequence>
<feature type="compositionally biased region" description="Polar residues" evidence="1">
    <location>
        <begin position="594"/>
        <end position="606"/>
    </location>
</feature>
<organism evidence="3">
    <name type="scientific">Ajellomyces capsulatus (strain H88)</name>
    <name type="common">Darling's disease fungus</name>
    <name type="synonym">Histoplasma capsulatum</name>
    <dbReference type="NCBI Taxonomy" id="544711"/>
    <lineage>
        <taxon>Eukaryota</taxon>
        <taxon>Fungi</taxon>
        <taxon>Dikarya</taxon>
        <taxon>Ascomycota</taxon>
        <taxon>Pezizomycotina</taxon>
        <taxon>Eurotiomycetes</taxon>
        <taxon>Eurotiomycetidae</taxon>
        <taxon>Onygenales</taxon>
        <taxon>Ajellomycetaceae</taxon>
        <taxon>Histoplasma</taxon>
    </lineage>
</organism>
<dbReference type="AlphaFoldDB" id="F0UH58"/>
<feature type="compositionally biased region" description="Basic and acidic residues" evidence="1">
    <location>
        <begin position="373"/>
        <end position="393"/>
    </location>
</feature>
<feature type="compositionally biased region" description="Basic and acidic residues" evidence="1">
    <location>
        <begin position="607"/>
        <end position="665"/>
    </location>
</feature>
<dbReference type="VEuPathDB" id="FungiDB:I7I53_08805"/>
<evidence type="ECO:0000313" key="2">
    <source>
        <dbReference type="EMBL" id="EGC45245.1"/>
    </source>
</evidence>
<feature type="compositionally biased region" description="Basic and acidic residues" evidence="1">
    <location>
        <begin position="689"/>
        <end position="713"/>
    </location>
</feature>
<feature type="region of interest" description="Disordered" evidence="1">
    <location>
        <begin position="1"/>
        <end position="152"/>
    </location>
</feature>
<gene>
    <name evidence="2" type="ORF">HCEG_04460</name>
</gene>
<name>F0UH58_AJEC8</name>
<dbReference type="EMBL" id="DS990638">
    <property type="protein sequence ID" value="EGC45245.1"/>
    <property type="molecule type" value="Genomic_DNA"/>
</dbReference>
<feature type="compositionally biased region" description="Basic and acidic residues" evidence="1">
    <location>
        <begin position="43"/>
        <end position="60"/>
    </location>
</feature>
<feature type="compositionally biased region" description="Basic and acidic residues" evidence="1">
    <location>
        <begin position="343"/>
        <end position="359"/>
    </location>
</feature>
<feature type="region of interest" description="Disordered" evidence="1">
    <location>
        <begin position="584"/>
        <end position="713"/>
    </location>
</feature>
<feature type="compositionally biased region" description="Polar residues" evidence="1">
    <location>
        <begin position="99"/>
        <end position="113"/>
    </location>
</feature>
<accession>F0UH58</accession>
<feature type="compositionally biased region" description="Basic and acidic residues" evidence="1">
    <location>
        <begin position="8"/>
        <end position="28"/>
    </location>
</feature>
<dbReference type="OMA" id="DEGHREN"/>
<evidence type="ECO:0000256" key="1">
    <source>
        <dbReference type="SAM" id="MobiDB-lite"/>
    </source>
</evidence>